<evidence type="ECO:0000313" key="2">
    <source>
        <dbReference type="Proteomes" id="UP000632322"/>
    </source>
</evidence>
<organism evidence="1 2">
    <name type="scientific">Brevibacterium sediminis</name>
    <dbReference type="NCBI Taxonomy" id="1857024"/>
    <lineage>
        <taxon>Bacteria</taxon>
        <taxon>Bacillati</taxon>
        <taxon>Actinomycetota</taxon>
        <taxon>Actinomycetes</taxon>
        <taxon>Micrococcales</taxon>
        <taxon>Brevibacteriaceae</taxon>
        <taxon>Brevibacterium</taxon>
    </lineage>
</organism>
<sequence>MAWTLAYLHGNSALFYSYPGAQVHHLGHAGNTTIASNESELKNFLTGIALSGPRTIDVDQIVQALK</sequence>
<accession>A0ABQ1MDB2</accession>
<comment type="caution">
    <text evidence="1">The sequence shown here is derived from an EMBL/GenBank/DDBJ whole genome shotgun (WGS) entry which is preliminary data.</text>
</comment>
<name>A0ABQ1MDB2_9MICO</name>
<dbReference type="Proteomes" id="UP000632322">
    <property type="component" value="Unassembled WGS sequence"/>
</dbReference>
<protein>
    <submittedName>
        <fullName evidence="1">Uncharacterized protein</fullName>
    </submittedName>
</protein>
<gene>
    <name evidence="1" type="ORF">GCM10010974_19420</name>
</gene>
<reference evidence="2" key="1">
    <citation type="journal article" date="2019" name="Int. J. Syst. Evol. Microbiol.">
        <title>The Global Catalogue of Microorganisms (GCM) 10K type strain sequencing project: providing services to taxonomists for standard genome sequencing and annotation.</title>
        <authorList>
            <consortium name="The Broad Institute Genomics Platform"/>
            <consortium name="The Broad Institute Genome Sequencing Center for Infectious Disease"/>
            <person name="Wu L."/>
            <person name="Ma J."/>
        </authorList>
    </citation>
    <scope>NUCLEOTIDE SEQUENCE [LARGE SCALE GENOMIC DNA]</scope>
    <source>
        <strain evidence="2">CGMCC 1.15472</strain>
    </source>
</reference>
<evidence type="ECO:0000313" key="1">
    <source>
        <dbReference type="EMBL" id="GGC37123.1"/>
    </source>
</evidence>
<proteinExistence type="predicted"/>
<dbReference type="EMBL" id="BMJG01000005">
    <property type="protein sequence ID" value="GGC37123.1"/>
    <property type="molecule type" value="Genomic_DNA"/>
</dbReference>
<keyword evidence="2" id="KW-1185">Reference proteome</keyword>